<evidence type="ECO:0000256" key="3">
    <source>
        <dbReference type="ARBA" id="ARBA00022801"/>
    </source>
</evidence>
<comment type="caution">
    <text evidence="8">The sequence shown here is derived from an EMBL/GenBank/DDBJ whole genome shotgun (WGS) entry which is preliminary data.</text>
</comment>
<dbReference type="Gene3D" id="3.40.50.880">
    <property type="match status" value="1"/>
</dbReference>
<dbReference type="Pfam" id="PF03575">
    <property type="entry name" value="Peptidase_S51"/>
    <property type="match status" value="1"/>
</dbReference>
<dbReference type="Gene3D" id="2.60.120.380">
    <property type="match status" value="1"/>
</dbReference>
<dbReference type="SUPFAM" id="SSF89260">
    <property type="entry name" value="Collagen-binding domain"/>
    <property type="match status" value="1"/>
</dbReference>
<dbReference type="PROSITE" id="PS51257">
    <property type="entry name" value="PROKAR_LIPOPROTEIN"/>
    <property type="match status" value="1"/>
</dbReference>
<accession>A0ABP9WQN3</accession>
<feature type="region of interest" description="Disordered" evidence="5">
    <location>
        <begin position="137"/>
        <end position="167"/>
    </location>
</feature>
<dbReference type="Proteomes" id="UP001408594">
    <property type="component" value="Unassembled WGS sequence"/>
</dbReference>
<feature type="chain" id="PRO_5045121563" description="Peptidase C-terminal archaeal/bacterial domain-containing protein" evidence="6">
    <location>
        <begin position="21"/>
        <end position="468"/>
    </location>
</feature>
<keyword evidence="3" id="KW-0378">Hydrolase</keyword>
<keyword evidence="2" id="KW-0645">Protease</keyword>
<dbReference type="InterPro" id="IPR029062">
    <property type="entry name" value="Class_I_gatase-like"/>
</dbReference>
<gene>
    <name evidence="8" type="ORF">Maes01_01959</name>
</gene>
<feature type="signal peptide" evidence="6">
    <location>
        <begin position="1"/>
        <end position="20"/>
    </location>
</feature>
<dbReference type="SUPFAM" id="SSF52317">
    <property type="entry name" value="Class I glutamine amidotransferase-like"/>
    <property type="match status" value="1"/>
</dbReference>
<name>A0ABP9WQN3_9GAMM</name>
<reference evidence="8 9" key="1">
    <citation type="submission" date="2024-02" db="EMBL/GenBank/DDBJ databases">
        <title>Microbulbifer aestuariivivens NBRC 112533.</title>
        <authorList>
            <person name="Ichikawa N."/>
            <person name="Katano-Makiyama Y."/>
            <person name="Hidaka K."/>
        </authorList>
    </citation>
    <scope>NUCLEOTIDE SEQUENCE [LARGE SCALE GENOMIC DNA]</scope>
    <source>
        <strain evidence="8 9">NBRC 112533</strain>
    </source>
</reference>
<comment type="similarity">
    <text evidence="1">Belongs to the peptidase S51 family.</text>
</comment>
<dbReference type="RefSeq" id="WP_345551046.1">
    <property type="nucleotide sequence ID" value="NZ_BAABRT010000014.1"/>
</dbReference>
<dbReference type="InterPro" id="IPR007280">
    <property type="entry name" value="Peptidase_C_arc/bac"/>
</dbReference>
<dbReference type="EMBL" id="BAABRT010000014">
    <property type="protein sequence ID" value="GAA5525390.1"/>
    <property type="molecule type" value="Genomic_DNA"/>
</dbReference>
<feature type="domain" description="Peptidase C-terminal archaeal/bacterial" evidence="7">
    <location>
        <begin position="54"/>
        <end position="118"/>
    </location>
</feature>
<evidence type="ECO:0000256" key="6">
    <source>
        <dbReference type="SAM" id="SignalP"/>
    </source>
</evidence>
<keyword evidence="6" id="KW-0732">Signal</keyword>
<feature type="compositionally biased region" description="Gly residues" evidence="5">
    <location>
        <begin position="141"/>
        <end position="153"/>
    </location>
</feature>
<keyword evidence="4" id="KW-0720">Serine protease</keyword>
<proteinExistence type="inferred from homology"/>
<evidence type="ECO:0000256" key="2">
    <source>
        <dbReference type="ARBA" id="ARBA00022670"/>
    </source>
</evidence>
<evidence type="ECO:0000256" key="5">
    <source>
        <dbReference type="SAM" id="MobiDB-lite"/>
    </source>
</evidence>
<dbReference type="PANTHER" id="PTHR36175:SF1">
    <property type="entry name" value="CYANOPHYCINASE"/>
    <property type="match status" value="1"/>
</dbReference>
<evidence type="ECO:0000256" key="1">
    <source>
        <dbReference type="ARBA" id="ARBA00006534"/>
    </source>
</evidence>
<evidence type="ECO:0000313" key="8">
    <source>
        <dbReference type="EMBL" id="GAA5525390.1"/>
    </source>
</evidence>
<dbReference type="Pfam" id="PF04151">
    <property type="entry name" value="PPC"/>
    <property type="match status" value="1"/>
</dbReference>
<sequence>MPRKSLLIFALAMASHGALACISQESESNNAEGNADGPICSSLPVSADIDSKRDQDWYYFDVNEAASLTVALDHDGGNDFDWYLYDPQQQLYAAETSSVPEAASVQVDGAGLYTLKVSRYRGQGAYTLNVAGVPAADDGGDTGGSDTGGGSSGGSCDQGARPTKPGGLTSSLIGNAADICVAQSGGGLLVMGGGTDVDNAFTRRVKPLIGGGDVVVLRTSGADGYNDYLLNLLGADSVETLIVDRVQHANSEYVAWAVRTAEFVWISGGDQSDYLNQWQGTELQAALDQVLARGGVLGGTSAGAAVQSEHIYDPDGVLGAYSSEAVTDLCHEYSNISTGFLSTPVMNRVIVDTHFAERDRMGRLMAFMAGLPAGTRGIGVDEATSIFFTGDGQGIVDGSGSVYILAEDASTSRTQASCGAPVIYEDVLRYKLAESDQYNILTGASTVSPTRIGIDGRSGSFYISQPYQ</sequence>
<dbReference type="InterPro" id="IPR005320">
    <property type="entry name" value="Peptidase_S51"/>
</dbReference>
<protein>
    <recommendedName>
        <fullName evidence="7">Peptidase C-terminal archaeal/bacterial domain-containing protein</fullName>
    </recommendedName>
</protein>
<keyword evidence="9" id="KW-1185">Reference proteome</keyword>
<dbReference type="PANTHER" id="PTHR36175">
    <property type="entry name" value="CYANOPHYCINASE"/>
    <property type="match status" value="1"/>
</dbReference>
<organism evidence="8 9">
    <name type="scientific">Microbulbifer aestuariivivens</name>
    <dbReference type="NCBI Taxonomy" id="1908308"/>
    <lineage>
        <taxon>Bacteria</taxon>
        <taxon>Pseudomonadati</taxon>
        <taxon>Pseudomonadota</taxon>
        <taxon>Gammaproteobacteria</taxon>
        <taxon>Cellvibrionales</taxon>
        <taxon>Microbulbiferaceae</taxon>
        <taxon>Microbulbifer</taxon>
    </lineage>
</organism>
<evidence type="ECO:0000256" key="4">
    <source>
        <dbReference type="ARBA" id="ARBA00022825"/>
    </source>
</evidence>
<evidence type="ECO:0000259" key="7">
    <source>
        <dbReference type="Pfam" id="PF04151"/>
    </source>
</evidence>
<dbReference type="CDD" id="cd03145">
    <property type="entry name" value="GAT1_cyanophycinase"/>
    <property type="match status" value="1"/>
</dbReference>
<evidence type="ECO:0000313" key="9">
    <source>
        <dbReference type="Proteomes" id="UP001408594"/>
    </source>
</evidence>